<keyword evidence="2" id="KW-1133">Transmembrane helix</keyword>
<dbReference type="EMBL" id="JAYKXP010000170">
    <property type="protein sequence ID" value="KAK7021392.1"/>
    <property type="molecule type" value="Genomic_DNA"/>
</dbReference>
<gene>
    <name evidence="3" type="ORF">VNI00_017385</name>
</gene>
<evidence type="ECO:0008006" key="5">
    <source>
        <dbReference type="Google" id="ProtNLM"/>
    </source>
</evidence>
<dbReference type="GO" id="GO:0005975">
    <property type="term" value="P:carbohydrate metabolic process"/>
    <property type="evidence" value="ECO:0007669"/>
    <property type="project" value="InterPro"/>
</dbReference>
<evidence type="ECO:0000313" key="4">
    <source>
        <dbReference type="Proteomes" id="UP001383192"/>
    </source>
</evidence>
<name>A0AAW0B6M3_9AGAR</name>
<comment type="caution">
    <text evidence="3">The sequence shown here is derived from an EMBL/GenBank/DDBJ whole genome shotgun (WGS) entry which is preliminary data.</text>
</comment>
<evidence type="ECO:0000256" key="2">
    <source>
        <dbReference type="SAM" id="Phobius"/>
    </source>
</evidence>
<protein>
    <recommendedName>
        <fullName evidence="5">Glycoside hydrolase family 76 protein</fullName>
    </recommendedName>
</protein>
<dbReference type="InterPro" id="IPR005198">
    <property type="entry name" value="Glyco_hydro_76"/>
</dbReference>
<dbReference type="Gene3D" id="1.50.10.20">
    <property type="match status" value="1"/>
</dbReference>
<dbReference type="InterPro" id="IPR008928">
    <property type="entry name" value="6-hairpin_glycosidase_sf"/>
</dbReference>
<dbReference type="Pfam" id="PF03663">
    <property type="entry name" value="Glyco_hydro_76"/>
    <property type="match status" value="1"/>
</dbReference>
<reference evidence="3 4" key="1">
    <citation type="submission" date="2024-01" db="EMBL/GenBank/DDBJ databases">
        <title>A draft genome for a cacao thread blight-causing isolate of Paramarasmius palmivorus.</title>
        <authorList>
            <person name="Baruah I.K."/>
            <person name="Bukari Y."/>
            <person name="Amoako-Attah I."/>
            <person name="Meinhardt L.W."/>
            <person name="Bailey B.A."/>
            <person name="Cohen S.P."/>
        </authorList>
    </citation>
    <scope>NUCLEOTIDE SEQUENCE [LARGE SCALE GENOMIC DNA]</scope>
    <source>
        <strain evidence="3 4">GH-12</strain>
    </source>
</reference>
<feature type="compositionally biased region" description="Polar residues" evidence="1">
    <location>
        <begin position="414"/>
        <end position="429"/>
    </location>
</feature>
<keyword evidence="4" id="KW-1185">Reference proteome</keyword>
<proteinExistence type="predicted"/>
<dbReference type="AlphaFoldDB" id="A0AAW0B6M3"/>
<organism evidence="3 4">
    <name type="scientific">Paramarasmius palmivorus</name>
    <dbReference type="NCBI Taxonomy" id="297713"/>
    <lineage>
        <taxon>Eukaryota</taxon>
        <taxon>Fungi</taxon>
        <taxon>Dikarya</taxon>
        <taxon>Basidiomycota</taxon>
        <taxon>Agaricomycotina</taxon>
        <taxon>Agaricomycetes</taxon>
        <taxon>Agaricomycetidae</taxon>
        <taxon>Agaricales</taxon>
        <taxon>Marasmiineae</taxon>
        <taxon>Marasmiaceae</taxon>
        <taxon>Paramarasmius</taxon>
    </lineage>
</organism>
<feature type="transmembrane region" description="Helical" evidence="2">
    <location>
        <begin position="438"/>
        <end position="462"/>
    </location>
</feature>
<feature type="region of interest" description="Disordered" evidence="1">
    <location>
        <begin position="409"/>
        <end position="436"/>
    </location>
</feature>
<keyword evidence="2" id="KW-0472">Membrane</keyword>
<feature type="region of interest" description="Disordered" evidence="1">
    <location>
        <begin position="496"/>
        <end position="559"/>
    </location>
</feature>
<dbReference type="Proteomes" id="UP001383192">
    <property type="component" value="Unassembled WGS sequence"/>
</dbReference>
<sequence>MPAHFLLFLSLVQALPIYLQVWALDIPSGWRKPNITLSLGERTSLANEALENAKHLLDVNLTFSGDTALALVLHSLLADLDHAANQTRYRSLVDQYFAMYPDIPTLLDKLRQSYSAFTELAYGYAAHRAFTAYNDTKFSSAVENAWTYTRNRTVLAEDIVDGKVRGDLGVKGGSMQLTCVGESLLGGTTDSETSNTFDGDSSGWFLTISAFLYQMTSDQKYLSAATQSADFIYRNLYRSPGLLLPGISHQDCVSPQGQYSMLASAYWIQGLAILYDVTGKRNGTLVDLLQQSIVAATSRVGDWIREDGVQGNDQNPMVNGDLIRALTTAYTRLDSGDLKSYIGHYLGVQYNALHDLAASPVSNSNIYAGKWSGPSSSSISPDPYNQTAAAAVLLAGIFVPMLGSNASSASSSSYMTTTTGAMPSPTSGNGRDKGRKPVGAIVGGTLGGLALLGFVLLGLIYWRRRQKKSERLGEEQEPGPLSPRPFMLQLHQGQENMAEPATPSMHQTTKRAVKNGHITPAREPTYTPREQDGITTQEIGIYSAGPAPTESVAPPSYRP</sequence>
<keyword evidence="2" id="KW-0812">Transmembrane</keyword>
<evidence type="ECO:0000256" key="1">
    <source>
        <dbReference type="SAM" id="MobiDB-lite"/>
    </source>
</evidence>
<accession>A0AAW0B6M3</accession>
<evidence type="ECO:0000313" key="3">
    <source>
        <dbReference type="EMBL" id="KAK7021392.1"/>
    </source>
</evidence>
<dbReference type="SUPFAM" id="SSF48208">
    <property type="entry name" value="Six-hairpin glycosidases"/>
    <property type="match status" value="1"/>
</dbReference>